<comment type="caution">
    <text evidence="2">The sequence shown here is derived from an EMBL/GenBank/DDBJ whole genome shotgun (WGS) entry which is preliminary data.</text>
</comment>
<feature type="compositionally biased region" description="Basic and acidic residues" evidence="1">
    <location>
        <begin position="582"/>
        <end position="591"/>
    </location>
</feature>
<accession>A0A2T9Z279</accession>
<gene>
    <name evidence="2" type="ORF">BB559_001376</name>
</gene>
<feature type="compositionally biased region" description="Polar residues" evidence="1">
    <location>
        <begin position="714"/>
        <end position="723"/>
    </location>
</feature>
<feature type="compositionally biased region" description="Low complexity" evidence="1">
    <location>
        <begin position="669"/>
        <end position="680"/>
    </location>
</feature>
<sequence length="832" mass="90733">MNAIENQGEQIGDWLDQLETQVSSVVPLSRKQELDELKMESESKAQYMISSLRSKLGYERVEAVVINKPSYSTDSPPPIESVGTNNSTTGADHDERESSVNVGGNIHPWRLSSMISSDLVQIGNLGIVADRWTSLSSATKLTILFSLVGLGERKLSLVRDDVRRISELASSDPVYWVQLTGQMIGNVGLDGKMLGLTNMPTENEIKDIHKQKLSEAIDRLVNIAKQSPFRFIPREWCYLGTKAKKILAPKMTIGSYKGLTVENLNHSTANVNVLYPVDTQNNNPDSNQGGLGIDTPESNHSHDSQTDNWGLKINIKPESAINHTNRLELLKKASDAAMGSRMFGRMGAVRPGGYRNLPTGMKIKSPINQTSGFPPQISTRPEGIQSNQANKPYSPESNQLSPSLGGSGAITSTLTSASRSGPFSGNSVSNVTTGMNPNVGVGVSHASPVTGFGAASAMLHARPRPGQVRPTIQPKNKLGLMTNKKKPPLSSNPVLPSIGGGSGATQSWRRTSTEDVLSPGGSNNVNLQGGDTQPTGLNRPSKIRFVPINDTAVLMNEREAAIKEQRDKVVEEREARKIKRKQAAERRKSADRNQGSGSEVEDEKNYSSNDESDEPLEAKLKSKIKEQGMNELEDGWGEEATKAGTKRKGSPISNRQSVSGSPSHVPHISTSLSASSSSSAEKQREARSTTKRARRNENPLEDLINEMKSEPDSETGQDNTGINDQAEVQPEQNAQENYVEPDPETINAIFGNANVVTDSEKQTILNFLSGREINVEGINAENPVLDIVLRRNEVENTKSSKSNRVVVEQVLFQMNIVSGEWKMLKRRVKQKP</sequence>
<feature type="region of interest" description="Disordered" evidence="1">
    <location>
        <begin position="563"/>
        <end position="723"/>
    </location>
</feature>
<feature type="compositionally biased region" description="Polar residues" evidence="1">
    <location>
        <begin position="520"/>
        <end position="538"/>
    </location>
</feature>
<feature type="region of interest" description="Disordered" evidence="1">
    <location>
        <begin position="364"/>
        <end position="425"/>
    </location>
</feature>
<dbReference type="OrthoDB" id="5576744at2759"/>
<feature type="compositionally biased region" description="Polar residues" evidence="1">
    <location>
        <begin position="651"/>
        <end position="662"/>
    </location>
</feature>
<keyword evidence="3" id="KW-1185">Reference proteome</keyword>
<dbReference type="EMBL" id="MBFT01000071">
    <property type="protein sequence ID" value="PVU98681.1"/>
    <property type="molecule type" value="Genomic_DNA"/>
</dbReference>
<feature type="compositionally biased region" description="Basic and acidic residues" evidence="1">
    <location>
        <begin position="563"/>
        <end position="575"/>
    </location>
</feature>
<dbReference type="AlphaFoldDB" id="A0A2T9Z279"/>
<feature type="region of interest" description="Disordered" evidence="1">
    <location>
        <begin position="69"/>
        <end position="100"/>
    </location>
</feature>
<dbReference type="Proteomes" id="UP000245699">
    <property type="component" value="Unassembled WGS sequence"/>
</dbReference>
<feature type="region of interest" description="Disordered" evidence="1">
    <location>
        <begin position="280"/>
        <end position="309"/>
    </location>
</feature>
<dbReference type="STRING" id="61424.A0A2T9Z279"/>
<organism evidence="2 3">
    <name type="scientific">Furculomyces boomerangus</name>
    <dbReference type="NCBI Taxonomy" id="61424"/>
    <lineage>
        <taxon>Eukaryota</taxon>
        <taxon>Fungi</taxon>
        <taxon>Fungi incertae sedis</taxon>
        <taxon>Zoopagomycota</taxon>
        <taxon>Kickxellomycotina</taxon>
        <taxon>Harpellomycetes</taxon>
        <taxon>Harpellales</taxon>
        <taxon>Harpellaceae</taxon>
        <taxon>Furculomyces</taxon>
    </lineage>
</organism>
<feature type="region of interest" description="Disordered" evidence="1">
    <location>
        <begin position="478"/>
        <end position="541"/>
    </location>
</feature>
<evidence type="ECO:0000256" key="1">
    <source>
        <dbReference type="SAM" id="MobiDB-lite"/>
    </source>
</evidence>
<evidence type="ECO:0000313" key="2">
    <source>
        <dbReference type="EMBL" id="PVU98681.1"/>
    </source>
</evidence>
<feature type="compositionally biased region" description="Polar residues" evidence="1">
    <location>
        <begin position="366"/>
        <end position="425"/>
    </location>
</feature>
<protein>
    <submittedName>
        <fullName evidence="2">Uncharacterized protein</fullName>
    </submittedName>
</protein>
<name>A0A2T9Z279_9FUNG</name>
<feature type="compositionally biased region" description="Basic and acidic residues" evidence="1">
    <location>
        <begin position="616"/>
        <end position="628"/>
    </location>
</feature>
<reference evidence="2 3" key="1">
    <citation type="journal article" date="2018" name="MBio">
        <title>Comparative Genomics Reveals the Core Gene Toolbox for the Fungus-Insect Symbiosis.</title>
        <authorList>
            <person name="Wang Y."/>
            <person name="Stata M."/>
            <person name="Wang W."/>
            <person name="Stajich J.E."/>
            <person name="White M.M."/>
            <person name="Moncalvo J.M."/>
        </authorList>
    </citation>
    <scope>NUCLEOTIDE SEQUENCE [LARGE SCALE GENOMIC DNA]</scope>
    <source>
        <strain evidence="2 3">AUS-77-4</strain>
    </source>
</reference>
<proteinExistence type="predicted"/>
<evidence type="ECO:0000313" key="3">
    <source>
        <dbReference type="Proteomes" id="UP000245699"/>
    </source>
</evidence>